<keyword evidence="1" id="KW-0808">Transferase</keyword>
<evidence type="ECO:0000256" key="3">
    <source>
        <dbReference type="ARBA" id="ARBA00022722"/>
    </source>
</evidence>
<dbReference type="EMBL" id="QJKJ01013224">
    <property type="protein sequence ID" value="RDX66895.1"/>
    <property type="molecule type" value="Genomic_DNA"/>
</dbReference>
<evidence type="ECO:0000256" key="6">
    <source>
        <dbReference type="ARBA" id="ARBA00022918"/>
    </source>
</evidence>
<dbReference type="SUPFAM" id="SSF56672">
    <property type="entry name" value="DNA/RNA polymerases"/>
    <property type="match status" value="1"/>
</dbReference>
<dbReference type="Pfam" id="PF17917">
    <property type="entry name" value="RT_RNaseH"/>
    <property type="match status" value="1"/>
</dbReference>
<dbReference type="GO" id="GO:0003964">
    <property type="term" value="F:RNA-directed DNA polymerase activity"/>
    <property type="evidence" value="ECO:0007669"/>
    <property type="project" value="UniProtKB-KW"/>
</dbReference>
<dbReference type="GO" id="GO:0016787">
    <property type="term" value="F:hydrolase activity"/>
    <property type="evidence" value="ECO:0007669"/>
    <property type="project" value="UniProtKB-KW"/>
</dbReference>
<feature type="non-terminal residue" evidence="8">
    <location>
        <position position="1"/>
    </location>
</feature>
<keyword evidence="6" id="KW-0695">RNA-directed DNA polymerase</keyword>
<dbReference type="Proteomes" id="UP000257109">
    <property type="component" value="Unassembled WGS sequence"/>
</dbReference>
<name>A0A371ELG5_MUCPR</name>
<keyword evidence="5" id="KW-0378">Hydrolase</keyword>
<proteinExistence type="predicted"/>
<dbReference type="AlphaFoldDB" id="A0A371ELG5"/>
<organism evidence="8 9">
    <name type="scientific">Mucuna pruriens</name>
    <name type="common">Velvet bean</name>
    <name type="synonym">Dolichos pruriens</name>
    <dbReference type="NCBI Taxonomy" id="157652"/>
    <lineage>
        <taxon>Eukaryota</taxon>
        <taxon>Viridiplantae</taxon>
        <taxon>Streptophyta</taxon>
        <taxon>Embryophyta</taxon>
        <taxon>Tracheophyta</taxon>
        <taxon>Spermatophyta</taxon>
        <taxon>Magnoliopsida</taxon>
        <taxon>eudicotyledons</taxon>
        <taxon>Gunneridae</taxon>
        <taxon>Pentapetalae</taxon>
        <taxon>rosids</taxon>
        <taxon>fabids</taxon>
        <taxon>Fabales</taxon>
        <taxon>Fabaceae</taxon>
        <taxon>Papilionoideae</taxon>
        <taxon>50 kb inversion clade</taxon>
        <taxon>NPAAA clade</taxon>
        <taxon>indigoferoid/millettioid clade</taxon>
        <taxon>Phaseoleae</taxon>
        <taxon>Mucuna</taxon>
    </lineage>
</organism>
<dbReference type="PANTHER" id="PTHR34072">
    <property type="entry name" value="ENZYMATIC POLYPROTEIN-RELATED"/>
    <property type="match status" value="1"/>
</dbReference>
<protein>
    <submittedName>
        <fullName evidence="8">Retrovirus-related Pol polyprotein from transposon 17.6</fullName>
    </submittedName>
</protein>
<sequence length="174" mass="19872">MSQSASTCDRLCILDHVPDLDKLYNYRERATNSICLGQICPYLLGSKIIIFFDHAALKYLLKKLDAKSRLIWWMLLLQEFDIEIKDKKGANNAVADHLSQIEHEPDPMPIRGNFSDEQLLHMDTSTPWFFPPEASQLYKEKTKSFVSASQTPRSAQSSTFVMQQLEAATMDQLG</sequence>
<reference evidence="8" key="1">
    <citation type="submission" date="2018-05" db="EMBL/GenBank/DDBJ databases">
        <title>Draft genome of Mucuna pruriens seed.</title>
        <authorList>
            <person name="Nnadi N.E."/>
            <person name="Vos R."/>
            <person name="Hasami M.H."/>
            <person name="Devisetty U.K."/>
            <person name="Aguiy J.C."/>
        </authorList>
    </citation>
    <scope>NUCLEOTIDE SEQUENCE [LARGE SCALE GENOMIC DNA]</scope>
    <source>
        <strain evidence="8">JCA_2017</strain>
    </source>
</reference>
<evidence type="ECO:0000259" key="7">
    <source>
        <dbReference type="Pfam" id="PF17917"/>
    </source>
</evidence>
<dbReference type="PANTHER" id="PTHR34072:SF57">
    <property type="entry name" value="RNA-DIRECTED DNA POLYMERASE"/>
    <property type="match status" value="1"/>
</dbReference>
<evidence type="ECO:0000256" key="5">
    <source>
        <dbReference type="ARBA" id="ARBA00022801"/>
    </source>
</evidence>
<keyword evidence="4" id="KW-0255">Endonuclease</keyword>
<keyword evidence="9" id="KW-1185">Reference proteome</keyword>
<dbReference type="InterPro" id="IPR041373">
    <property type="entry name" value="RT_RNaseH"/>
</dbReference>
<evidence type="ECO:0000256" key="4">
    <source>
        <dbReference type="ARBA" id="ARBA00022759"/>
    </source>
</evidence>
<dbReference type="GO" id="GO:0004519">
    <property type="term" value="F:endonuclease activity"/>
    <property type="evidence" value="ECO:0007669"/>
    <property type="project" value="UniProtKB-KW"/>
</dbReference>
<dbReference type="InterPro" id="IPR043502">
    <property type="entry name" value="DNA/RNA_pol_sf"/>
</dbReference>
<accession>A0A371ELG5</accession>
<evidence type="ECO:0000256" key="1">
    <source>
        <dbReference type="ARBA" id="ARBA00022679"/>
    </source>
</evidence>
<keyword evidence="2" id="KW-0548">Nucleotidyltransferase</keyword>
<evidence type="ECO:0000313" key="8">
    <source>
        <dbReference type="EMBL" id="RDX66895.1"/>
    </source>
</evidence>
<evidence type="ECO:0000313" key="9">
    <source>
        <dbReference type="Proteomes" id="UP000257109"/>
    </source>
</evidence>
<gene>
    <name evidence="8" type="primary">pol</name>
    <name evidence="8" type="ORF">CR513_54289</name>
</gene>
<comment type="caution">
    <text evidence="8">The sequence shown here is derived from an EMBL/GenBank/DDBJ whole genome shotgun (WGS) entry which is preliminary data.</text>
</comment>
<keyword evidence="3" id="KW-0540">Nuclease</keyword>
<feature type="domain" description="Reverse transcriptase RNase H-like" evidence="7">
    <location>
        <begin position="35"/>
        <end position="80"/>
    </location>
</feature>
<evidence type="ECO:0000256" key="2">
    <source>
        <dbReference type="ARBA" id="ARBA00022695"/>
    </source>
</evidence>